<dbReference type="AlphaFoldDB" id="A8RFJ6"/>
<evidence type="ECO:0000256" key="9">
    <source>
        <dbReference type="ARBA" id="ARBA00022840"/>
    </source>
</evidence>
<dbReference type="GO" id="GO:0004712">
    <property type="term" value="F:protein serine/threonine/tyrosine kinase activity"/>
    <property type="evidence" value="ECO:0007669"/>
    <property type="project" value="UniProtKB-UniRule"/>
</dbReference>
<dbReference type="EMBL" id="ABAW02000025">
    <property type="protein sequence ID" value="EDP10247.1"/>
    <property type="molecule type" value="Genomic_DNA"/>
</dbReference>
<dbReference type="Gene3D" id="3.40.50.300">
    <property type="entry name" value="P-loop containing nucleotide triphosphate hydrolases"/>
    <property type="match status" value="1"/>
</dbReference>
<proteinExistence type="inferred from homology"/>
<evidence type="ECO:0000256" key="3">
    <source>
        <dbReference type="ARBA" id="ARBA00006883"/>
    </source>
</evidence>
<dbReference type="GO" id="GO:0005524">
    <property type="term" value="F:ATP binding"/>
    <property type="evidence" value="ECO:0007669"/>
    <property type="project" value="UniProtKB-UniRule"/>
</dbReference>
<feature type="binding site" evidence="14">
    <location>
        <begin position="159"/>
        <end position="166"/>
    </location>
    <ligand>
        <name>ATP</name>
        <dbReference type="ChEBI" id="CHEBI:30616"/>
    </ligand>
</feature>
<organism evidence="17 18">
    <name type="scientific">Amedibacillus dolichus DSM 3991</name>
    <dbReference type="NCBI Taxonomy" id="428127"/>
    <lineage>
        <taxon>Bacteria</taxon>
        <taxon>Bacillati</taxon>
        <taxon>Bacillota</taxon>
        <taxon>Erysipelotrichia</taxon>
        <taxon>Erysipelotrichales</taxon>
        <taxon>Erysipelotrichaceae</taxon>
        <taxon>Amedibacillus</taxon>
    </lineage>
</organism>
<evidence type="ECO:0000256" key="14">
    <source>
        <dbReference type="HAMAP-Rule" id="MF_01249"/>
    </source>
</evidence>
<dbReference type="eggNOG" id="COG1493">
    <property type="taxonomic scope" value="Bacteria"/>
</dbReference>
<dbReference type="PANTHER" id="PTHR30305">
    <property type="entry name" value="PROTEIN YJDM-RELATED"/>
    <property type="match status" value="1"/>
</dbReference>
<comment type="cofactor">
    <cofactor evidence="2 14">
        <name>Mg(2+)</name>
        <dbReference type="ChEBI" id="CHEBI:18420"/>
    </cofactor>
</comment>
<dbReference type="InterPro" id="IPR028979">
    <property type="entry name" value="Ser_kin/Pase_Hpr-like_N_sf"/>
</dbReference>
<keyword evidence="6 14" id="KW-0479">Metal-binding</keyword>
<dbReference type="GO" id="GO:0006109">
    <property type="term" value="P:regulation of carbohydrate metabolic process"/>
    <property type="evidence" value="ECO:0007669"/>
    <property type="project" value="UniProtKB-UniRule"/>
</dbReference>
<keyword evidence="12 14" id="KW-0119">Carbohydrate metabolism</keyword>
<gene>
    <name evidence="14 17" type="primary">hprK</name>
    <name evidence="17" type="ORF">EUBDOL_02261</name>
</gene>
<comment type="function">
    <text evidence="14">Catalyzes the ATP- as well as the pyrophosphate-dependent phosphorylation of a specific serine residue in HPr, a phosphocarrier protein of the phosphoenolpyruvate-dependent sugar phosphotransferase system (PTS). HprK/P also catalyzes the pyrophosphate-producing, inorganic phosphate-dependent dephosphorylation (phosphorolysis) of seryl-phosphorylated HPr (P-Ser-HPr). The two antagonistic activities of HprK/P are regulated by several intracellular metabolites, which change their concentration in response to the absence or presence of rapidly metabolisable carbon sources (glucose, fructose, etc.) in the growth medium. Therefore, by controlling the phosphorylation state of HPr, HPrK/P is a sensor enzyme that plays a major role in the regulation of carbon metabolism and sugar transport: it mediates carbon catabolite repression (CCR), and regulates PTS-catalyzed carbohydrate uptake and inducer exclusion.</text>
</comment>
<sequence>MSMGETVYTSVRRVSDNFSFEQYTGNDESLNRLIYIADTNRPGLELTGYFDKTQLKRIVILGEKETAYIRTMSVEAQRRSFEFLTSEETPAIIITKGNDCPKVLKEIAQRKNFPVFLSKVPTTRMIVNLSAFLDEELAESKSLHGCLLSIYGKGVLLTGESGMGKSEIALELIKRGHLLVADDRVDCYRVHNKIFGKSPDLLKEMLEIRGIGIINVSRMFGVSSVLPKTEVDFEIRLETWHSDENYDRVGIEEKIHENILGIDIPKIVVPVREGRSMAVIIESAVTNFLLGERGLDSAKEFERRVLDYIESNRITMEGQKG</sequence>
<comment type="caution">
    <text evidence="17">The sequence shown here is derived from an EMBL/GenBank/DDBJ whole genome shotgun (WGS) entry which is preliminary data.</text>
</comment>
<comment type="subunit">
    <text evidence="14">Homohexamer.</text>
</comment>
<dbReference type="InterPro" id="IPR011104">
    <property type="entry name" value="Hpr_kin/Pase_C"/>
</dbReference>
<dbReference type="Pfam" id="PF07475">
    <property type="entry name" value="Hpr_kinase_C"/>
    <property type="match status" value="1"/>
</dbReference>
<dbReference type="InterPro" id="IPR011126">
    <property type="entry name" value="Hpr_kin/Pase_Hpr_N"/>
</dbReference>
<feature type="active site" description="Proton acceptor; for phosphorylation activity. Proton donor; for dephosphorylation activity" evidence="14">
    <location>
        <position position="183"/>
    </location>
</feature>
<evidence type="ECO:0000256" key="6">
    <source>
        <dbReference type="ARBA" id="ARBA00022723"/>
    </source>
</evidence>
<dbReference type="HAMAP" id="MF_01249">
    <property type="entry name" value="HPr_kinase"/>
    <property type="match status" value="1"/>
</dbReference>
<keyword evidence="10 14" id="KW-0460">Magnesium</keyword>
<feature type="active site" evidence="14">
    <location>
        <position position="165"/>
    </location>
</feature>
<dbReference type="STRING" id="428127.EUBDOL_02261"/>
<evidence type="ECO:0000256" key="8">
    <source>
        <dbReference type="ARBA" id="ARBA00022777"/>
    </source>
</evidence>
<evidence type="ECO:0000256" key="5">
    <source>
        <dbReference type="ARBA" id="ARBA00022679"/>
    </source>
</evidence>
<keyword evidence="8 14" id="KW-0418">Kinase</keyword>
<evidence type="ECO:0000256" key="10">
    <source>
        <dbReference type="ARBA" id="ARBA00022842"/>
    </source>
</evidence>
<dbReference type="PANTHER" id="PTHR30305:SF1">
    <property type="entry name" value="HPR KINASE_PHOSPHORYLASE"/>
    <property type="match status" value="1"/>
</dbReference>
<feature type="domain" description="HPr(Ser) kinase/phosphorylase N-terminal" evidence="15">
    <location>
        <begin position="10"/>
        <end position="133"/>
    </location>
</feature>
<keyword evidence="9 14" id="KW-0067">ATP-binding</keyword>
<comment type="catalytic activity">
    <reaction evidence="13 14">
        <text>[HPr protein]-O-phospho-L-serine + phosphate + H(+) = [HPr protein]-L-serine + diphosphate</text>
        <dbReference type="Rhea" id="RHEA:46604"/>
        <dbReference type="Rhea" id="RHEA-COMP:11602"/>
        <dbReference type="Rhea" id="RHEA-COMP:11603"/>
        <dbReference type="ChEBI" id="CHEBI:15378"/>
        <dbReference type="ChEBI" id="CHEBI:29999"/>
        <dbReference type="ChEBI" id="CHEBI:33019"/>
        <dbReference type="ChEBI" id="CHEBI:43474"/>
        <dbReference type="ChEBI" id="CHEBI:83421"/>
    </reaction>
</comment>
<feature type="binding site" evidence="14">
    <location>
        <position position="166"/>
    </location>
    <ligand>
        <name>Mg(2+)</name>
        <dbReference type="ChEBI" id="CHEBI:18420"/>
    </ligand>
</feature>
<name>A8RFJ6_9FIRM</name>
<keyword evidence="5 14" id="KW-0808">Transferase</keyword>
<dbReference type="NCBIfam" id="TIGR00679">
    <property type="entry name" value="hpr-ser"/>
    <property type="match status" value="1"/>
</dbReference>
<reference evidence="17 18" key="2">
    <citation type="submission" date="2007-09" db="EMBL/GenBank/DDBJ databases">
        <authorList>
            <person name="Fulton L."/>
            <person name="Clifton S."/>
            <person name="Fulton B."/>
            <person name="Xu J."/>
            <person name="Minx P."/>
            <person name="Pepin K.H."/>
            <person name="Johnson M."/>
            <person name="Thiruvilangam P."/>
            <person name="Bhonagiri V."/>
            <person name="Nash W.E."/>
            <person name="Mardis E.R."/>
            <person name="Wilson R.K."/>
        </authorList>
    </citation>
    <scope>NUCLEOTIDE SEQUENCE [LARGE SCALE GENOMIC DNA]</scope>
    <source>
        <strain evidence="17 18">DSM 3991</strain>
    </source>
</reference>
<keyword evidence="11 14" id="KW-0511">Multifunctional enzyme</keyword>
<reference evidence="17 18" key="1">
    <citation type="submission" date="2007-09" db="EMBL/GenBank/DDBJ databases">
        <title>Draft genome sequence of Eubacterium dolichum (DSM 3991).</title>
        <authorList>
            <person name="Sudarsanam P."/>
            <person name="Ley R."/>
            <person name="Guruge J."/>
            <person name="Turnbaugh P.J."/>
            <person name="Mahowald M."/>
            <person name="Liep D."/>
            <person name="Gordon J."/>
        </authorList>
    </citation>
    <scope>NUCLEOTIDE SEQUENCE [LARGE SCALE GENOMIC DNA]</scope>
    <source>
        <strain evidence="17 18">DSM 3991</strain>
    </source>
</reference>
<dbReference type="FunFam" id="3.40.50.300:FF:000174">
    <property type="entry name" value="HPr kinase/phosphorylase"/>
    <property type="match status" value="1"/>
</dbReference>
<feature type="active site" evidence="14">
    <location>
        <position position="144"/>
    </location>
</feature>
<dbReference type="GO" id="GO:0000287">
    <property type="term" value="F:magnesium ion binding"/>
    <property type="evidence" value="ECO:0007669"/>
    <property type="project" value="UniProtKB-UniRule"/>
</dbReference>
<feature type="region of interest" description="Important for the catalytic mechanism of dephosphorylation" evidence="14">
    <location>
        <begin position="270"/>
        <end position="275"/>
    </location>
</feature>
<dbReference type="Pfam" id="PF02603">
    <property type="entry name" value="Hpr_kinase_N"/>
    <property type="match status" value="1"/>
</dbReference>
<keyword evidence="7 14" id="KW-0547">Nucleotide-binding</keyword>
<evidence type="ECO:0000259" key="15">
    <source>
        <dbReference type="Pfam" id="PF02603"/>
    </source>
</evidence>
<evidence type="ECO:0000256" key="4">
    <source>
        <dbReference type="ARBA" id="ARBA00022527"/>
    </source>
</evidence>
<accession>A8RFJ6</accession>
<dbReference type="SUPFAM" id="SSF53795">
    <property type="entry name" value="PEP carboxykinase-like"/>
    <property type="match status" value="1"/>
</dbReference>
<evidence type="ECO:0000256" key="1">
    <source>
        <dbReference type="ARBA" id="ARBA00001120"/>
    </source>
</evidence>
<evidence type="ECO:0000313" key="18">
    <source>
        <dbReference type="Proteomes" id="UP000004090"/>
    </source>
</evidence>
<dbReference type="GO" id="GO:0000155">
    <property type="term" value="F:phosphorelay sensor kinase activity"/>
    <property type="evidence" value="ECO:0007669"/>
    <property type="project" value="InterPro"/>
</dbReference>
<evidence type="ECO:0000256" key="12">
    <source>
        <dbReference type="ARBA" id="ARBA00023277"/>
    </source>
</evidence>
<dbReference type="SUPFAM" id="SSF75138">
    <property type="entry name" value="HprK N-terminal domain-like"/>
    <property type="match status" value="1"/>
</dbReference>
<dbReference type="CDD" id="cd01918">
    <property type="entry name" value="HprK_C"/>
    <property type="match status" value="1"/>
</dbReference>
<evidence type="ECO:0000256" key="2">
    <source>
        <dbReference type="ARBA" id="ARBA00001946"/>
    </source>
</evidence>
<dbReference type="EC" id="2.7.4.-" evidence="14"/>
<comment type="domain">
    <text evidence="14">The Walker A ATP-binding motif also binds Pi and PPi.</text>
</comment>
<evidence type="ECO:0000256" key="7">
    <source>
        <dbReference type="ARBA" id="ARBA00022741"/>
    </source>
</evidence>
<evidence type="ECO:0000256" key="11">
    <source>
        <dbReference type="ARBA" id="ARBA00023268"/>
    </source>
</evidence>
<evidence type="ECO:0000259" key="16">
    <source>
        <dbReference type="Pfam" id="PF07475"/>
    </source>
</evidence>
<feature type="binding site" evidence="14">
    <location>
        <position position="207"/>
    </location>
    <ligand>
        <name>Mg(2+)</name>
        <dbReference type="ChEBI" id="CHEBI:18420"/>
    </ligand>
</feature>
<dbReference type="HOGENOM" id="CLU_052030_0_1_9"/>
<evidence type="ECO:0000256" key="13">
    <source>
        <dbReference type="ARBA" id="ARBA00047657"/>
    </source>
</evidence>
<comment type="similarity">
    <text evidence="3 14">Belongs to the HPrK/P family.</text>
</comment>
<dbReference type="Gene3D" id="3.40.1390.20">
    <property type="entry name" value="HprK N-terminal domain-like"/>
    <property type="match status" value="1"/>
</dbReference>
<feature type="domain" description="HPr kinase/phosphorylase C-terminal" evidence="16">
    <location>
        <begin position="136"/>
        <end position="304"/>
    </location>
</feature>
<dbReference type="InterPro" id="IPR003755">
    <property type="entry name" value="HPr(Ser)_kin/Pase"/>
</dbReference>
<dbReference type="InterPro" id="IPR027417">
    <property type="entry name" value="P-loop_NTPase"/>
</dbReference>
<dbReference type="Proteomes" id="UP000004090">
    <property type="component" value="Unassembled WGS sequence"/>
</dbReference>
<keyword evidence="4 14" id="KW-0723">Serine/threonine-protein kinase</keyword>
<comment type="miscellaneous">
    <text evidence="14">Both phosphorylation and phosphorolysis are carried out by the same active site and suggest a common mechanism for both reactions.</text>
</comment>
<dbReference type="EC" id="2.7.11.-" evidence="14"/>
<comment type="catalytic activity">
    <reaction evidence="1 14">
        <text>[HPr protein]-L-serine + ATP = [HPr protein]-O-phospho-L-serine + ADP + H(+)</text>
        <dbReference type="Rhea" id="RHEA:46600"/>
        <dbReference type="Rhea" id="RHEA-COMP:11602"/>
        <dbReference type="Rhea" id="RHEA-COMP:11603"/>
        <dbReference type="ChEBI" id="CHEBI:15378"/>
        <dbReference type="ChEBI" id="CHEBI:29999"/>
        <dbReference type="ChEBI" id="CHEBI:30616"/>
        <dbReference type="ChEBI" id="CHEBI:83421"/>
        <dbReference type="ChEBI" id="CHEBI:456216"/>
    </reaction>
</comment>
<protein>
    <recommendedName>
        <fullName evidence="14">HPr kinase/phosphorylase</fullName>
        <shortName evidence="14">HPrK/P</shortName>
        <ecNumber evidence="14">2.7.11.-</ecNumber>
        <ecNumber evidence="14">2.7.4.-</ecNumber>
    </recommendedName>
    <alternativeName>
        <fullName evidence="14">HPr(Ser) kinase/phosphorylase</fullName>
    </alternativeName>
</protein>
<feature type="region of interest" description="Important for the catalytic mechanism of both phosphorylation and dephosphorylation" evidence="14">
    <location>
        <begin position="206"/>
        <end position="215"/>
    </location>
</feature>
<evidence type="ECO:0000313" key="17">
    <source>
        <dbReference type="EMBL" id="EDP10247.1"/>
    </source>
</evidence>
<feature type="active site" evidence="14">
    <location>
        <position position="248"/>
    </location>
</feature>
<dbReference type="GO" id="GO:0004674">
    <property type="term" value="F:protein serine/threonine kinase activity"/>
    <property type="evidence" value="ECO:0007669"/>
    <property type="project" value="UniProtKB-KW"/>
</dbReference>